<dbReference type="InterPro" id="IPR010285">
    <property type="entry name" value="DNA_helicase_pif1-like_DEAD"/>
</dbReference>
<comment type="caution">
    <text evidence="4">The sequence shown here is derived from an EMBL/GenBank/DDBJ whole genome shotgun (WGS) entry which is preliminary data.</text>
</comment>
<keyword evidence="1" id="KW-0378">Hydrolase</keyword>
<feature type="domain" description="DNA helicase Pif1-like DEAD-box helicase" evidence="2">
    <location>
        <begin position="629"/>
        <end position="724"/>
    </location>
</feature>
<dbReference type="InterPro" id="IPR025476">
    <property type="entry name" value="Helitron_helicase-like"/>
</dbReference>
<dbReference type="GO" id="GO:0000723">
    <property type="term" value="P:telomere maintenance"/>
    <property type="evidence" value="ECO:0007669"/>
    <property type="project" value="InterPro"/>
</dbReference>
<dbReference type="GO" id="GO:0043139">
    <property type="term" value="F:5'-3' DNA helicase activity"/>
    <property type="evidence" value="ECO:0007669"/>
    <property type="project" value="UniProtKB-EC"/>
</dbReference>
<comment type="cofactor">
    <cofactor evidence="1">
        <name>Mg(2+)</name>
        <dbReference type="ChEBI" id="CHEBI:18420"/>
    </cofactor>
</comment>
<evidence type="ECO:0000259" key="3">
    <source>
        <dbReference type="Pfam" id="PF14214"/>
    </source>
</evidence>
<name>A0A9Q0CC01_9POAL</name>
<dbReference type="SUPFAM" id="SSF52540">
    <property type="entry name" value="P-loop containing nucleoside triphosphate hydrolases"/>
    <property type="match status" value="1"/>
</dbReference>
<dbReference type="GO" id="GO:0006310">
    <property type="term" value="P:DNA recombination"/>
    <property type="evidence" value="ECO:0007669"/>
    <property type="project" value="UniProtKB-KW"/>
</dbReference>
<dbReference type="Proteomes" id="UP001151287">
    <property type="component" value="Unassembled WGS sequence"/>
</dbReference>
<dbReference type="GO" id="GO:0006281">
    <property type="term" value="P:DNA repair"/>
    <property type="evidence" value="ECO:0007669"/>
    <property type="project" value="UniProtKB-KW"/>
</dbReference>
<keyword evidence="1" id="KW-0233">DNA recombination</keyword>
<organism evidence="4 5">
    <name type="scientific">Rhynchospora breviuscula</name>
    <dbReference type="NCBI Taxonomy" id="2022672"/>
    <lineage>
        <taxon>Eukaryota</taxon>
        <taxon>Viridiplantae</taxon>
        <taxon>Streptophyta</taxon>
        <taxon>Embryophyta</taxon>
        <taxon>Tracheophyta</taxon>
        <taxon>Spermatophyta</taxon>
        <taxon>Magnoliopsida</taxon>
        <taxon>Liliopsida</taxon>
        <taxon>Poales</taxon>
        <taxon>Cyperaceae</taxon>
        <taxon>Cyperoideae</taxon>
        <taxon>Rhynchosporeae</taxon>
        <taxon>Rhynchospora</taxon>
    </lineage>
</organism>
<protein>
    <recommendedName>
        <fullName evidence="1">ATP-dependent DNA helicase</fullName>
        <ecNumber evidence="1">5.6.2.3</ecNumber>
    </recommendedName>
</protein>
<dbReference type="InterPro" id="IPR027417">
    <property type="entry name" value="P-loop_NTPase"/>
</dbReference>
<keyword evidence="1" id="KW-0067">ATP-binding</keyword>
<sequence length="724" mass="83137">MNEYYCYRLHVRAVGCNILLKCGRLLQQIAVDMYACVEQSRLSFIRANQASLRLDTYNNIRNAVVDSDMFGRSIGRRVILPPSHVGSPRYMFQNYQDAIAICRHLGTPHLFITFTCNPAWPEITRNLFPSQRTSDRPDLACRLFRMKLNQMVRDFRDGKFFGPVSASHNPLSDPAAIDAVISAELPDPAHDPEGYSVVSQFMVHGPCGAARPNSPCMKDQRCTKHFPKSFQRSTLITEDGVVLYKRRDTGVTAKKNGIELDNRFVVPYNINLLFKYQAHINVERCHTSMMIKYLFKYICKGRDRARIAVHRSSHVNTAVNEHHQQQDEVVDEILDYLDCRYLTSHESIWRLFQFGIHYSNPTVERLPIHLPFENNLLFHDSQSLQQVAANPLNRQTKLTAWFHLNAMDPAARNLTYPEVTKLYTWHDDERKWQYRQQGDRLARMGFVHPSTGELYYVRMLLNCVRGASSFHELRTVNEVIHPTFKEACNALGLLNNNSEWLATMQEAAAVASSSQLRQLFIDILIFSEVADTAELWSNCWEYLGDDIMQKLRDYNHNPEMTIEPVILKDHILYELEDILFVRGYTLAYVQLPLPSRPRTNYFHNRLLSEQYSFNTVELRVQIPHLMAGLNSEQKNIFDSVLQSIASGDGQFYFVYGHGGTGKTFLWRVLTAYLRAQGKIVLTVASSGLSSLLLQGGVTAYYRFKIPLKLKEGATCAIKKNSHLA</sequence>
<dbReference type="GO" id="GO:0005524">
    <property type="term" value="F:ATP binding"/>
    <property type="evidence" value="ECO:0007669"/>
    <property type="project" value="UniProtKB-KW"/>
</dbReference>
<dbReference type="AlphaFoldDB" id="A0A9Q0CC01"/>
<keyword evidence="1" id="KW-0227">DNA damage</keyword>
<dbReference type="PANTHER" id="PTHR10492:SF96">
    <property type="entry name" value="ATP-DEPENDENT DNA HELICASE"/>
    <property type="match status" value="1"/>
</dbReference>
<dbReference type="OrthoDB" id="677382at2759"/>
<keyword evidence="1" id="KW-0234">DNA repair</keyword>
<dbReference type="Gene3D" id="3.40.50.300">
    <property type="entry name" value="P-loop containing nucleotide triphosphate hydrolases"/>
    <property type="match status" value="1"/>
</dbReference>
<keyword evidence="1" id="KW-0347">Helicase</keyword>
<accession>A0A9Q0CC01</accession>
<evidence type="ECO:0000256" key="1">
    <source>
        <dbReference type="RuleBase" id="RU363044"/>
    </source>
</evidence>
<evidence type="ECO:0000313" key="4">
    <source>
        <dbReference type="EMBL" id="KAJ1690784.1"/>
    </source>
</evidence>
<dbReference type="PANTHER" id="PTHR10492">
    <property type="match status" value="1"/>
</dbReference>
<dbReference type="Pfam" id="PF05970">
    <property type="entry name" value="PIF1"/>
    <property type="match status" value="1"/>
</dbReference>
<reference evidence="4" key="1">
    <citation type="journal article" date="2022" name="Cell">
        <title>Repeat-based holocentromeres influence genome architecture and karyotype evolution.</title>
        <authorList>
            <person name="Hofstatter P.G."/>
            <person name="Thangavel G."/>
            <person name="Lux T."/>
            <person name="Neumann P."/>
            <person name="Vondrak T."/>
            <person name="Novak P."/>
            <person name="Zhang M."/>
            <person name="Costa L."/>
            <person name="Castellani M."/>
            <person name="Scott A."/>
            <person name="Toegelov H."/>
            <person name="Fuchs J."/>
            <person name="Mata-Sucre Y."/>
            <person name="Dias Y."/>
            <person name="Vanzela A.L.L."/>
            <person name="Huettel B."/>
            <person name="Almeida C.C.S."/>
            <person name="Simkova H."/>
            <person name="Souza G."/>
            <person name="Pedrosa-Harand A."/>
            <person name="Macas J."/>
            <person name="Mayer K.F.X."/>
            <person name="Houben A."/>
            <person name="Marques A."/>
        </authorList>
    </citation>
    <scope>NUCLEOTIDE SEQUENCE</scope>
    <source>
        <strain evidence="4">RhyBre1mFocal</strain>
    </source>
</reference>
<evidence type="ECO:0000313" key="5">
    <source>
        <dbReference type="Proteomes" id="UP001151287"/>
    </source>
</evidence>
<dbReference type="Pfam" id="PF14214">
    <property type="entry name" value="Helitron_like_N"/>
    <property type="match status" value="1"/>
</dbReference>
<comment type="similarity">
    <text evidence="1">Belongs to the helicase family.</text>
</comment>
<keyword evidence="5" id="KW-1185">Reference proteome</keyword>
<dbReference type="EC" id="5.6.2.3" evidence="1"/>
<comment type="catalytic activity">
    <reaction evidence="1">
        <text>ATP + H2O = ADP + phosphate + H(+)</text>
        <dbReference type="Rhea" id="RHEA:13065"/>
        <dbReference type="ChEBI" id="CHEBI:15377"/>
        <dbReference type="ChEBI" id="CHEBI:15378"/>
        <dbReference type="ChEBI" id="CHEBI:30616"/>
        <dbReference type="ChEBI" id="CHEBI:43474"/>
        <dbReference type="ChEBI" id="CHEBI:456216"/>
        <dbReference type="EC" id="5.6.2.3"/>
    </reaction>
</comment>
<proteinExistence type="inferred from homology"/>
<dbReference type="EMBL" id="JAMQYH010000004">
    <property type="protein sequence ID" value="KAJ1690784.1"/>
    <property type="molecule type" value="Genomic_DNA"/>
</dbReference>
<keyword evidence="1" id="KW-0547">Nucleotide-binding</keyword>
<feature type="domain" description="Helitron helicase-like" evidence="3">
    <location>
        <begin position="4"/>
        <end position="166"/>
    </location>
</feature>
<dbReference type="GO" id="GO:0016787">
    <property type="term" value="F:hydrolase activity"/>
    <property type="evidence" value="ECO:0007669"/>
    <property type="project" value="UniProtKB-KW"/>
</dbReference>
<evidence type="ECO:0000259" key="2">
    <source>
        <dbReference type="Pfam" id="PF05970"/>
    </source>
</evidence>
<gene>
    <name evidence="4" type="ORF">LUZ63_014939</name>
</gene>